<sequence length="323" mass="36611">MNNIRINDLSRSEFINNEYDLVIMTSGYEPRCTHIASLLSGTTRVNDSLVFSYEESKEDPTQIENEKKFESFGYDQKLSLNHNEVKKVYQAIIEKLKFVAVDSRPYKLLIDYSSMSRNWYAAILNYLFNFFEHSVEVTFVYSCAEYPINSGFLDFELGDVKILPGCQGSSITKSKTAGIFMLGFDKIGPLSFHNLLEPNLTYGMLSAPGSLPNYEQQARDINAQFIQHQLNDAKNLLCSPIFSVSQTFENLCQLIRPIKDHYNISVVQFGPKPHLLASILAGISFKNVSCIYSEYKRSKSHDVKASGELVVTSIIINHKKSNS</sequence>
<dbReference type="AlphaFoldDB" id="K6YMS7"/>
<reference evidence="1 2" key="1">
    <citation type="journal article" date="2017" name="Antonie Van Leeuwenhoek">
        <title>Rhizobium rhizosphaerae sp. nov., a novel species isolated from rice rhizosphere.</title>
        <authorList>
            <person name="Zhao J.J."/>
            <person name="Zhang J."/>
            <person name="Zhang R.J."/>
            <person name="Zhang C.W."/>
            <person name="Yin H.Q."/>
            <person name="Zhang X.X."/>
        </authorList>
    </citation>
    <scope>NUCLEOTIDE SEQUENCE [LARGE SCALE GENOMIC DNA]</scope>
    <source>
        <strain evidence="1 2">BSs20135</strain>
    </source>
</reference>
<organism evidence="1 2">
    <name type="scientific">Paraglaciecola arctica BSs20135</name>
    <dbReference type="NCBI Taxonomy" id="493475"/>
    <lineage>
        <taxon>Bacteria</taxon>
        <taxon>Pseudomonadati</taxon>
        <taxon>Pseudomonadota</taxon>
        <taxon>Gammaproteobacteria</taxon>
        <taxon>Alteromonadales</taxon>
        <taxon>Alteromonadaceae</taxon>
        <taxon>Paraglaciecola</taxon>
    </lineage>
</organism>
<dbReference type="OrthoDB" id="1433435at2"/>
<dbReference type="Proteomes" id="UP000006327">
    <property type="component" value="Unassembled WGS sequence"/>
</dbReference>
<name>K6YMS7_9ALTE</name>
<comment type="caution">
    <text evidence="1">The sequence shown here is derived from an EMBL/GenBank/DDBJ whole genome shotgun (WGS) entry which is preliminary data.</text>
</comment>
<proteinExistence type="predicted"/>
<accession>K6YMS7</accession>
<dbReference type="RefSeq" id="WP_007620349.1">
    <property type="nucleotide sequence ID" value="NZ_BAEO01000031.1"/>
</dbReference>
<dbReference type="STRING" id="493475.GARC_2516"/>
<gene>
    <name evidence="1" type="ORF">GARC_2516</name>
</gene>
<dbReference type="eggNOG" id="ENOG50332MF">
    <property type="taxonomic scope" value="Bacteria"/>
</dbReference>
<dbReference type="EMBL" id="BAEO01000031">
    <property type="protein sequence ID" value="GAC19482.1"/>
    <property type="molecule type" value="Genomic_DNA"/>
</dbReference>
<protein>
    <submittedName>
        <fullName evidence="1">Uncharacterized protein</fullName>
    </submittedName>
</protein>
<evidence type="ECO:0000313" key="2">
    <source>
        <dbReference type="Proteomes" id="UP000006327"/>
    </source>
</evidence>
<evidence type="ECO:0000313" key="1">
    <source>
        <dbReference type="EMBL" id="GAC19482.1"/>
    </source>
</evidence>
<keyword evidence="2" id="KW-1185">Reference proteome</keyword>